<evidence type="ECO:0000313" key="2">
    <source>
        <dbReference type="EMBL" id="MPC49201.1"/>
    </source>
</evidence>
<comment type="caution">
    <text evidence="2">The sequence shown here is derived from an EMBL/GenBank/DDBJ whole genome shotgun (WGS) entry which is preliminary data.</text>
</comment>
<accession>A0A5B7FP21</accession>
<feature type="region of interest" description="Disordered" evidence="1">
    <location>
        <begin position="95"/>
        <end position="130"/>
    </location>
</feature>
<evidence type="ECO:0000256" key="1">
    <source>
        <dbReference type="SAM" id="MobiDB-lite"/>
    </source>
</evidence>
<organism evidence="2 3">
    <name type="scientific">Portunus trituberculatus</name>
    <name type="common">Swimming crab</name>
    <name type="synonym">Neptunus trituberculatus</name>
    <dbReference type="NCBI Taxonomy" id="210409"/>
    <lineage>
        <taxon>Eukaryota</taxon>
        <taxon>Metazoa</taxon>
        <taxon>Ecdysozoa</taxon>
        <taxon>Arthropoda</taxon>
        <taxon>Crustacea</taxon>
        <taxon>Multicrustacea</taxon>
        <taxon>Malacostraca</taxon>
        <taxon>Eumalacostraca</taxon>
        <taxon>Eucarida</taxon>
        <taxon>Decapoda</taxon>
        <taxon>Pleocyemata</taxon>
        <taxon>Brachyura</taxon>
        <taxon>Eubrachyura</taxon>
        <taxon>Portunoidea</taxon>
        <taxon>Portunidae</taxon>
        <taxon>Portuninae</taxon>
        <taxon>Portunus</taxon>
    </lineage>
</organism>
<dbReference type="EMBL" id="VSRR010008727">
    <property type="protein sequence ID" value="MPC49201.1"/>
    <property type="molecule type" value="Genomic_DNA"/>
</dbReference>
<gene>
    <name evidence="2" type="ORF">E2C01_042997</name>
</gene>
<sequence length="192" mass="21103">MAFPAFPTFSAGYVSSPILEAFVLKASEVEAEFHRMMSEVREEFRGQISDLQAEFCRVNSATGEVAVPAVSLPSNESMRRRPGEVASDVLRCKEEKGPQGDTASENGKFLRCVGGSGGGERGGRKRRGEKGRRVPLICDNQVRHLNAAFCDKNRRRRTRVCRPGAGNKRVRVQLDTCLEDGTKPIVFLSAGE</sequence>
<keyword evidence="3" id="KW-1185">Reference proteome</keyword>
<dbReference type="AlphaFoldDB" id="A0A5B7FP21"/>
<dbReference type="Proteomes" id="UP000324222">
    <property type="component" value="Unassembled WGS sequence"/>
</dbReference>
<evidence type="ECO:0000313" key="3">
    <source>
        <dbReference type="Proteomes" id="UP000324222"/>
    </source>
</evidence>
<proteinExistence type="predicted"/>
<reference evidence="2 3" key="1">
    <citation type="submission" date="2019-05" db="EMBL/GenBank/DDBJ databases">
        <title>Another draft genome of Portunus trituberculatus and its Hox gene families provides insights of decapod evolution.</title>
        <authorList>
            <person name="Jeong J.-H."/>
            <person name="Song I."/>
            <person name="Kim S."/>
            <person name="Choi T."/>
            <person name="Kim D."/>
            <person name="Ryu S."/>
            <person name="Kim W."/>
        </authorList>
    </citation>
    <scope>NUCLEOTIDE SEQUENCE [LARGE SCALE GENOMIC DNA]</scope>
    <source>
        <tissue evidence="2">Muscle</tissue>
    </source>
</reference>
<name>A0A5B7FP21_PORTR</name>
<protein>
    <submittedName>
        <fullName evidence="2">Uncharacterized protein</fullName>
    </submittedName>
</protein>